<evidence type="ECO:0000313" key="2">
    <source>
        <dbReference type="Proteomes" id="UP000272942"/>
    </source>
</evidence>
<dbReference type="AlphaFoldDB" id="A0A183A618"/>
<dbReference type="WBParaSite" id="ECPE_0000240301-mRNA-1">
    <property type="protein sequence ID" value="ECPE_0000240301-mRNA-1"/>
    <property type="gene ID" value="ECPE_0000240301"/>
</dbReference>
<evidence type="ECO:0000313" key="1">
    <source>
        <dbReference type="EMBL" id="VDP66373.1"/>
    </source>
</evidence>
<evidence type="ECO:0000313" key="3">
    <source>
        <dbReference type="WBParaSite" id="ECPE_0000240301-mRNA-1"/>
    </source>
</evidence>
<dbReference type="SUPFAM" id="SSF50249">
    <property type="entry name" value="Nucleic acid-binding proteins"/>
    <property type="match status" value="1"/>
</dbReference>
<sequence length="272" mass="30405">MPHFFQSALIKPGYEHTLLQEIVQKTYSMNKAKGDQETGALYTFFAVVSEVSPPKSLQVNRKAKLVNNFANLDNAQTEASNVHQQADDMETLKKCELFVYDETCSRFPVTLWNEDWIHLAVTTFIPNVTILSFVDCPVKYDKYRRGVAATPNARTVIIVAPECEEANQLSHYIKQTGNRAPGSIQFINNTQSNEENPFTQPMPTFSRRLPAEIKTVPLNSIHHIVTVNELKTGKGDFIIPSTKEAYMILHASSCSAAVPFITFELSGGSTQS</sequence>
<keyword evidence="2" id="KW-1185">Reference proteome</keyword>
<accession>A0A183A618</accession>
<dbReference type="Proteomes" id="UP000272942">
    <property type="component" value="Unassembled WGS sequence"/>
</dbReference>
<gene>
    <name evidence="1" type="ORF">ECPE_LOCUS2403</name>
</gene>
<organism evidence="3">
    <name type="scientific">Echinostoma caproni</name>
    <dbReference type="NCBI Taxonomy" id="27848"/>
    <lineage>
        <taxon>Eukaryota</taxon>
        <taxon>Metazoa</taxon>
        <taxon>Spiralia</taxon>
        <taxon>Lophotrochozoa</taxon>
        <taxon>Platyhelminthes</taxon>
        <taxon>Trematoda</taxon>
        <taxon>Digenea</taxon>
        <taxon>Plagiorchiida</taxon>
        <taxon>Echinostomata</taxon>
        <taxon>Echinostomatoidea</taxon>
        <taxon>Echinostomatidae</taxon>
        <taxon>Echinostoma</taxon>
    </lineage>
</organism>
<reference evidence="3" key="1">
    <citation type="submission" date="2016-06" db="UniProtKB">
        <authorList>
            <consortium name="WormBaseParasite"/>
        </authorList>
    </citation>
    <scope>IDENTIFICATION</scope>
</reference>
<proteinExistence type="predicted"/>
<dbReference type="Gene3D" id="2.40.50.140">
    <property type="entry name" value="Nucleic acid-binding proteins"/>
    <property type="match status" value="1"/>
</dbReference>
<reference evidence="1 2" key="2">
    <citation type="submission" date="2018-11" db="EMBL/GenBank/DDBJ databases">
        <authorList>
            <consortium name="Pathogen Informatics"/>
        </authorList>
    </citation>
    <scope>NUCLEOTIDE SEQUENCE [LARGE SCALE GENOMIC DNA]</scope>
    <source>
        <strain evidence="1 2">Egypt</strain>
    </source>
</reference>
<name>A0A183A618_9TREM</name>
<protein>
    <submittedName>
        <fullName evidence="3">Helicase C-terminal domain-containing protein</fullName>
    </submittedName>
</protein>
<dbReference type="EMBL" id="UZAN01039591">
    <property type="protein sequence ID" value="VDP66373.1"/>
    <property type="molecule type" value="Genomic_DNA"/>
</dbReference>
<dbReference type="InterPro" id="IPR012340">
    <property type="entry name" value="NA-bd_OB-fold"/>
</dbReference>
<dbReference type="OrthoDB" id="9937820at2759"/>